<proteinExistence type="predicted"/>
<protein>
    <submittedName>
        <fullName evidence="4">Saposin-C-like</fullName>
    </submittedName>
</protein>
<dbReference type="OrthoDB" id="69496at2759"/>
<dbReference type="RefSeq" id="XP_023796641.1">
    <property type="nucleotide sequence ID" value="XM_023940873.1"/>
</dbReference>
<organism evidence="4 5">
    <name type="scientific">Cyanistes caeruleus</name>
    <name type="common">Eurasian blue tit</name>
    <name type="synonym">Parus caeruleus</name>
    <dbReference type="NCBI Taxonomy" id="156563"/>
    <lineage>
        <taxon>Eukaryota</taxon>
        <taxon>Metazoa</taxon>
        <taxon>Chordata</taxon>
        <taxon>Craniata</taxon>
        <taxon>Vertebrata</taxon>
        <taxon>Euteleostomi</taxon>
        <taxon>Archelosauria</taxon>
        <taxon>Archosauria</taxon>
        <taxon>Dinosauria</taxon>
        <taxon>Saurischia</taxon>
        <taxon>Theropoda</taxon>
        <taxon>Coelurosauria</taxon>
        <taxon>Aves</taxon>
        <taxon>Neognathae</taxon>
        <taxon>Neoaves</taxon>
        <taxon>Telluraves</taxon>
        <taxon>Australaves</taxon>
        <taxon>Passeriformes</taxon>
        <taxon>Paridae</taxon>
        <taxon>Cyanistes</taxon>
    </lineage>
</organism>
<dbReference type="SMART" id="SM00741">
    <property type="entry name" value="SapB"/>
    <property type="match status" value="1"/>
</dbReference>
<evidence type="ECO:0000256" key="2">
    <source>
        <dbReference type="SAM" id="SignalP"/>
    </source>
</evidence>
<dbReference type="InterPro" id="IPR008139">
    <property type="entry name" value="SaposinB_dom"/>
</dbReference>
<dbReference type="PROSITE" id="PS50015">
    <property type="entry name" value="SAP_B"/>
    <property type="match status" value="1"/>
</dbReference>
<dbReference type="InterPro" id="IPR038847">
    <property type="entry name" value="Granulysin-like"/>
</dbReference>
<dbReference type="InterPro" id="IPR011001">
    <property type="entry name" value="Saposin-like"/>
</dbReference>
<dbReference type="GO" id="GO:0042742">
    <property type="term" value="P:defense response to bacterium"/>
    <property type="evidence" value="ECO:0007669"/>
    <property type="project" value="InterPro"/>
</dbReference>
<name>A0A8C0UTC4_CYACU</name>
<accession>A0A8C0UTC4</accession>
<gene>
    <name evidence="4" type="primary">LOC111938913</name>
</gene>
<dbReference type="Ensembl" id="ENSCCET00000019846.1">
    <property type="protein sequence ID" value="ENSCCEP00000012721.1"/>
    <property type="gene ID" value="ENSCCEG00000012266.1"/>
</dbReference>
<sequence length="151" mass="16551">MAATFFLLLLLLGATQATPSLPCQGDPMSRCWDMAMVTRCGWEQPCQHLWDSLVNVDERDNMTDGDGVAQGRGIKCSLCTKALRKIKTLAGDDPDQDAVAAALQKGCRVLGRVMGRLCQRLVNKYKDQITEALQNGDMPRDICTAMGICRS</sequence>
<dbReference type="PANTHER" id="PTHR15541:SF2">
    <property type="entry name" value="GRANULYSIN"/>
    <property type="match status" value="1"/>
</dbReference>
<dbReference type="PANTHER" id="PTHR15541">
    <property type="entry name" value="GRANULYSIN RELATED"/>
    <property type="match status" value="1"/>
</dbReference>
<dbReference type="AlphaFoldDB" id="A0A8C0UTC4"/>
<reference evidence="4" key="2">
    <citation type="submission" date="2025-09" db="UniProtKB">
        <authorList>
            <consortium name="Ensembl"/>
        </authorList>
    </citation>
    <scope>IDENTIFICATION</scope>
</reference>
<evidence type="ECO:0000313" key="4">
    <source>
        <dbReference type="Ensembl" id="ENSCCEP00000012721.1"/>
    </source>
</evidence>
<evidence type="ECO:0000313" key="5">
    <source>
        <dbReference type="Proteomes" id="UP000694410"/>
    </source>
</evidence>
<feature type="chain" id="PRO_5034631265" evidence="2">
    <location>
        <begin position="18"/>
        <end position="151"/>
    </location>
</feature>
<reference evidence="4" key="1">
    <citation type="submission" date="2025-08" db="UniProtKB">
        <authorList>
            <consortium name="Ensembl"/>
        </authorList>
    </citation>
    <scope>IDENTIFICATION</scope>
</reference>
<dbReference type="GO" id="GO:0044194">
    <property type="term" value="C:cytolytic granule"/>
    <property type="evidence" value="ECO:0007669"/>
    <property type="project" value="TreeGrafter"/>
</dbReference>
<feature type="signal peptide" evidence="2">
    <location>
        <begin position="1"/>
        <end position="17"/>
    </location>
</feature>
<dbReference type="GO" id="GO:0031640">
    <property type="term" value="P:killing of cells of another organism"/>
    <property type="evidence" value="ECO:0007669"/>
    <property type="project" value="TreeGrafter"/>
</dbReference>
<dbReference type="KEGG" id="ccae:111938913"/>
<dbReference type="Gene3D" id="1.10.225.10">
    <property type="entry name" value="Saposin-like"/>
    <property type="match status" value="1"/>
</dbReference>
<keyword evidence="5" id="KW-1185">Reference proteome</keyword>
<feature type="domain" description="Saposin B-type" evidence="3">
    <location>
        <begin position="72"/>
        <end position="151"/>
    </location>
</feature>
<keyword evidence="2" id="KW-0732">Signal</keyword>
<dbReference type="Pfam" id="PF03489">
    <property type="entry name" value="SapB_2"/>
    <property type="match status" value="1"/>
</dbReference>
<dbReference type="GeneID" id="111938913"/>
<keyword evidence="1" id="KW-1015">Disulfide bond</keyword>
<evidence type="ECO:0000256" key="1">
    <source>
        <dbReference type="ARBA" id="ARBA00023157"/>
    </source>
</evidence>
<dbReference type="InterPro" id="IPR008138">
    <property type="entry name" value="SapB_2"/>
</dbReference>
<dbReference type="SUPFAM" id="SSF47862">
    <property type="entry name" value="Saposin"/>
    <property type="match status" value="1"/>
</dbReference>
<dbReference type="GO" id="GO:0061844">
    <property type="term" value="P:antimicrobial humoral immune response mediated by antimicrobial peptide"/>
    <property type="evidence" value="ECO:0007669"/>
    <property type="project" value="TreeGrafter"/>
</dbReference>
<evidence type="ECO:0000259" key="3">
    <source>
        <dbReference type="PROSITE" id="PS50015"/>
    </source>
</evidence>
<dbReference type="Proteomes" id="UP000694410">
    <property type="component" value="Unplaced"/>
</dbReference>